<reference evidence="16" key="1">
    <citation type="journal article" date="2025" name="Foods">
        <title>Unveiling the Microbial Signatures of Arabica Coffee Cherries: Insights into Ripeness Specific Diversity, Functional Traits, and Implications for Quality and Safety.</title>
        <authorList>
            <consortium name="RefSeq"/>
            <person name="Tenea G.N."/>
            <person name="Cifuentes V."/>
            <person name="Reyes P."/>
            <person name="Cevallos-Vallejos M."/>
        </authorList>
    </citation>
    <scope>NUCLEOTIDE SEQUENCE [LARGE SCALE GENOMIC DNA]</scope>
</reference>
<dbReference type="FunFam" id="1.10.10.10:FF:000322">
    <property type="entry name" value="Probable disease resistance protein At1g63360"/>
    <property type="match status" value="1"/>
</dbReference>
<evidence type="ECO:0000256" key="3">
    <source>
        <dbReference type="ARBA" id="ARBA00008894"/>
    </source>
</evidence>
<dbReference type="InterPro" id="IPR058922">
    <property type="entry name" value="WHD_DRP"/>
</dbReference>
<evidence type="ECO:0000313" key="19">
    <source>
        <dbReference type="RefSeq" id="XP_071914508.1"/>
    </source>
</evidence>
<dbReference type="InterPro" id="IPR032675">
    <property type="entry name" value="LRR_dom_sf"/>
</dbReference>
<dbReference type="PANTHER" id="PTHR23155">
    <property type="entry name" value="DISEASE RESISTANCE PROTEIN RP"/>
    <property type="match status" value="1"/>
</dbReference>
<keyword evidence="10" id="KW-0067">ATP-binding</keyword>
<evidence type="ECO:0000256" key="2">
    <source>
        <dbReference type="ARBA" id="ARBA00004496"/>
    </source>
</evidence>
<evidence type="ECO:0000256" key="7">
    <source>
        <dbReference type="ARBA" id="ARBA00022737"/>
    </source>
</evidence>
<keyword evidence="7" id="KW-0677">Repeat</keyword>
<proteinExistence type="inferred from homology"/>
<dbReference type="RefSeq" id="XP_027077969.1">
    <property type="nucleotide sequence ID" value="XM_027222168.1"/>
</dbReference>
<evidence type="ECO:0000256" key="6">
    <source>
        <dbReference type="ARBA" id="ARBA00022667"/>
    </source>
</evidence>
<evidence type="ECO:0000313" key="17">
    <source>
        <dbReference type="RefSeq" id="XP_027077969.1"/>
    </source>
</evidence>
<evidence type="ECO:0000259" key="14">
    <source>
        <dbReference type="Pfam" id="PF23559"/>
    </source>
</evidence>
<feature type="domain" description="Disease resistance protein winged helix" evidence="14">
    <location>
        <begin position="841"/>
        <end position="910"/>
    </location>
</feature>
<dbReference type="RefSeq" id="XP_071914509.1">
    <property type="nucleotide sequence ID" value="XM_072058408.1"/>
</dbReference>
<reference evidence="17" key="2">
    <citation type="submission" date="2025-04" db="UniProtKB">
        <authorList>
            <consortium name="RefSeq"/>
        </authorList>
    </citation>
    <scope>IDENTIFICATION</scope>
    <source>
        <tissue evidence="17 18">Leaves</tissue>
    </source>
</reference>
<dbReference type="Gene3D" id="3.80.10.10">
    <property type="entry name" value="Ribonuclease Inhibitor"/>
    <property type="match status" value="1"/>
</dbReference>
<comment type="function">
    <text evidence="1">Confers resistance to late blight (Phytophthora infestans) races carrying the avirulence gene Avr1. Resistance proteins guard the plant against pathogens that contain an appropriate avirulence protein via an indirect interaction with this avirulence protein. That triggers a defense system including the hypersensitive response, which restricts the pathogen growth.</text>
</comment>
<dbReference type="Pfam" id="PF12061">
    <property type="entry name" value="NB-LRR"/>
    <property type="match status" value="1"/>
</dbReference>
<evidence type="ECO:0000259" key="15">
    <source>
        <dbReference type="Pfam" id="PF23598"/>
    </source>
</evidence>
<evidence type="ECO:0000256" key="5">
    <source>
        <dbReference type="ARBA" id="ARBA00022614"/>
    </source>
</evidence>
<dbReference type="RefSeq" id="XP_071914508.1">
    <property type="nucleotide sequence ID" value="XM_072058407.1"/>
</dbReference>
<evidence type="ECO:0000259" key="13">
    <source>
        <dbReference type="Pfam" id="PF12061"/>
    </source>
</evidence>
<dbReference type="Proteomes" id="UP001652660">
    <property type="component" value="Chromosome 7e"/>
</dbReference>
<evidence type="ECO:0000256" key="9">
    <source>
        <dbReference type="ARBA" id="ARBA00022821"/>
    </source>
</evidence>
<feature type="domain" description="Disease resistance R13L4/SHOC-2-like LRR" evidence="15">
    <location>
        <begin position="986"/>
        <end position="1173"/>
    </location>
</feature>
<sequence length="1220" mass="139564">MAIPCSSNTSFFDFALDDHLRSHHMSSSTSTSCFDLALDFLCKLEKSVDFQLFGIADLKENIRFLNSFFLYVKKCRRRNREAPLEHDQEDAGKTILEHDQEDKGKELLQHDQEEAGTILSESLSHSAICFGIQGRVIKMVHDLQSAYLLYEGSDESDRMPIVFIAIARSLDDIWSFLKTDIMESCTVIFLDYYPPGDPQLVMDLIASLLESLRQPLIELENTMRHELKLLRSLICFAIVRGVECTQLTDLLTHAAVVVEQAIFECCFDSDEEQAPSQTDSEIYELMDENIDPFGPQVRETCMHVLTASKKQLRSSYALALEQNEHRVLVEFIDSLLDYLTDLLGYCASFQVLVKDQMLKLHQGVKYLSILLEQEKKLGDEIKDLVGVVVHDAGTLIFSLSVNEIKEGFSKETDLVLFHLYKVLKYMMAELAHNYPLTSPHSSFNYPRSNELGCMDFFLKNLKELARCDEANDSIVFLQDRIQRIEKDLEFLRHVLVNIKEQRYQNRKLQAFWSHVMEAAYKAELLIDSTLVSDKCEDSLDAVARDINLLKIEALEIQNGQIQRVNKTSIHIPSQLIATIHNEDLVGVDDKVKSVIDRLRSGSKQLDFVPIVGMPGIGKTTLANKVYVADSVTSHFHVCGWCYVSQMYSMRSLLVQLLCSISSESPEKYHKKDEDDLAKELKQVLLRNRYLLVLDDLWDIEAWNLLVKSLPNDANGSRILFTSRFQNLSSKFKPDTEPYYLRQLTDEESWTLLQKKLSDKGGCPPTLSEVGSQIAKTCRGLPLTIVLVAGILATTAQDSWEEVAKSLSSTVLDNEYCMKTLELSYNHLPDYLKSCLLYFGAFREDEVINVRRLLWLWISEGFVQKTEEKSLEEAAYNYLMALINRSLVMVTDQRTTSGAKACQLHDLVREFCVEKAKEESFLRIIQSWEDPFSLAEPSSHHRVCVQSSWELKTWELVIIFPNLRCLLLFGYDAFDCEEKPSRILLPKLLRVLDLGDWGSGESFPMEVLLLVHLRYLALCRITSMPSAIANLSRLVTLIIKHPESNIVLPNTIWNIRTLSYLRTIYWKRGFIFADGNLEVAPDLDHLDTLNLAIDPLSQNLQKLLKKLPSIRRLKCMRDDESIDDESSDDESREATRNCDEILVFDCLSQLESLHLIGFQGYGFKFPLNLKKLTLSKNGQPWGEISTIGKLPNLEVLKLHDSSFIGEEWVMKEGEFPNLRVF</sequence>
<keyword evidence="9" id="KW-0611">Plant defense</keyword>
<keyword evidence="16" id="KW-1185">Reference proteome</keyword>
<gene>
    <name evidence="17 18 19 20" type="primary">LOC113701483</name>
</gene>
<dbReference type="AlphaFoldDB" id="A0A6P6THK2"/>
<dbReference type="Gene3D" id="1.10.10.10">
    <property type="entry name" value="Winged helix-like DNA-binding domain superfamily/Winged helix DNA-binding domain"/>
    <property type="match status" value="1"/>
</dbReference>
<evidence type="ECO:0000256" key="4">
    <source>
        <dbReference type="ARBA" id="ARBA00022490"/>
    </source>
</evidence>
<dbReference type="RefSeq" id="XP_027077970.2">
    <property type="nucleotide sequence ID" value="XM_027222169.2"/>
</dbReference>
<keyword evidence="4" id="KW-0963">Cytoplasm</keyword>
<evidence type="ECO:0000313" key="20">
    <source>
        <dbReference type="RefSeq" id="XP_071914509.1"/>
    </source>
</evidence>
<dbReference type="Pfam" id="PF00931">
    <property type="entry name" value="NB-ARC"/>
    <property type="match status" value="1"/>
</dbReference>
<feature type="domain" description="Late blight resistance protein R1A-like N-terminal" evidence="13">
    <location>
        <begin position="223"/>
        <end position="405"/>
    </location>
</feature>
<dbReference type="PANTHER" id="PTHR23155:SF1152">
    <property type="entry name" value="AAA+ ATPASE DOMAIN-CONTAINING PROTEIN"/>
    <property type="match status" value="1"/>
</dbReference>
<dbReference type="GO" id="GO:0005524">
    <property type="term" value="F:ATP binding"/>
    <property type="evidence" value="ECO:0007669"/>
    <property type="project" value="UniProtKB-KW"/>
</dbReference>
<dbReference type="GO" id="GO:0043531">
    <property type="term" value="F:ADP binding"/>
    <property type="evidence" value="ECO:0007669"/>
    <property type="project" value="InterPro"/>
</dbReference>
<evidence type="ECO:0000256" key="11">
    <source>
        <dbReference type="SAM" id="Coils"/>
    </source>
</evidence>
<keyword evidence="8" id="KW-0547">Nucleotide-binding</keyword>
<dbReference type="InterPro" id="IPR055414">
    <property type="entry name" value="LRR_R13L4/SHOC2-like"/>
</dbReference>
<feature type="coiled-coil region" evidence="11">
    <location>
        <begin position="467"/>
        <end position="501"/>
    </location>
</feature>
<evidence type="ECO:0000256" key="1">
    <source>
        <dbReference type="ARBA" id="ARBA00002074"/>
    </source>
</evidence>
<dbReference type="InterPro" id="IPR021929">
    <property type="entry name" value="R1A-like_N"/>
</dbReference>
<dbReference type="SUPFAM" id="SSF52058">
    <property type="entry name" value="L domain-like"/>
    <property type="match status" value="1"/>
</dbReference>
<dbReference type="InterPro" id="IPR044974">
    <property type="entry name" value="Disease_R_plants"/>
</dbReference>
<accession>A0A6P6THK2</accession>
<dbReference type="GO" id="GO:0051607">
    <property type="term" value="P:defense response to virus"/>
    <property type="evidence" value="ECO:0007669"/>
    <property type="project" value="UniProtKB-ARBA"/>
</dbReference>
<dbReference type="InterPro" id="IPR036388">
    <property type="entry name" value="WH-like_DNA-bd_sf"/>
</dbReference>
<comment type="similarity">
    <text evidence="3">Belongs to the disease resistance NB-LRR family.</text>
</comment>
<keyword evidence="11" id="KW-0175">Coiled coil</keyword>
<evidence type="ECO:0000313" key="18">
    <source>
        <dbReference type="RefSeq" id="XP_027077970.2"/>
    </source>
</evidence>
<accession>A0A6P6TIU6</accession>
<dbReference type="FunFam" id="3.40.50.300:FF:001091">
    <property type="entry name" value="Probable disease resistance protein At1g61300"/>
    <property type="match status" value="1"/>
</dbReference>
<dbReference type="InterPro" id="IPR027417">
    <property type="entry name" value="P-loop_NTPase"/>
</dbReference>
<feature type="domain" description="NB-ARC" evidence="12">
    <location>
        <begin position="588"/>
        <end position="757"/>
    </location>
</feature>
<dbReference type="Gene3D" id="3.40.50.300">
    <property type="entry name" value="P-loop containing nucleotide triphosphate hydrolases"/>
    <property type="match status" value="1"/>
</dbReference>
<comment type="subcellular location">
    <subcellularLocation>
        <location evidence="2">Cytoplasm</location>
    </subcellularLocation>
</comment>
<evidence type="ECO:0000256" key="8">
    <source>
        <dbReference type="ARBA" id="ARBA00022741"/>
    </source>
</evidence>
<keyword evidence="5" id="KW-0433">Leucine-rich repeat</keyword>
<dbReference type="Gene3D" id="1.10.8.430">
    <property type="entry name" value="Helical domain of apoptotic protease-activating factors"/>
    <property type="match status" value="1"/>
</dbReference>
<evidence type="ECO:0000259" key="12">
    <source>
        <dbReference type="Pfam" id="PF00931"/>
    </source>
</evidence>
<dbReference type="Pfam" id="PF23598">
    <property type="entry name" value="LRR_14"/>
    <property type="match status" value="1"/>
</dbReference>
<dbReference type="GeneID" id="113701483"/>
<dbReference type="OrthoDB" id="1288760at2759"/>
<dbReference type="PRINTS" id="PR00364">
    <property type="entry name" value="DISEASERSIST"/>
</dbReference>
<dbReference type="InterPro" id="IPR042197">
    <property type="entry name" value="Apaf_helical"/>
</dbReference>
<dbReference type="SUPFAM" id="SSF52540">
    <property type="entry name" value="P-loop containing nucleoside triphosphate hydrolases"/>
    <property type="match status" value="1"/>
</dbReference>
<dbReference type="GO" id="GO:0005737">
    <property type="term" value="C:cytoplasm"/>
    <property type="evidence" value="ECO:0007669"/>
    <property type="project" value="UniProtKB-SubCell"/>
</dbReference>
<keyword evidence="6" id="KW-0381">Hypersensitive response</keyword>
<evidence type="ECO:0000313" key="16">
    <source>
        <dbReference type="Proteomes" id="UP001652660"/>
    </source>
</evidence>
<dbReference type="InterPro" id="IPR002182">
    <property type="entry name" value="NB-ARC"/>
</dbReference>
<dbReference type="GO" id="GO:0009626">
    <property type="term" value="P:plant-type hypersensitive response"/>
    <property type="evidence" value="ECO:0007669"/>
    <property type="project" value="UniProtKB-KW"/>
</dbReference>
<evidence type="ECO:0000256" key="10">
    <source>
        <dbReference type="ARBA" id="ARBA00022840"/>
    </source>
</evidence>
<organism evidence="16 17">
    <name type="scientific">Coffea arabica</name>
    <name type="common">Arabian coffee</name>
    <dbReference type="NCBI Taxonomy" id="13443"/>
    <lineage>
        <taxon>Eukaryota</taxon>
        <taxon>Viridiplantae</taxon>
        <taxon>Streptophyta</taxon>
        <taxon>Embryophyta</taxon>
        <taxon>Tracheophyta</taxon>
        <taxon>Spermatophyta</taxon>
        <taxon>Magnoliopsida</taxon>
        <taxon>eudicotyledons</taxon>
        <taxon>Gunneridae</taxon>
        <taxon>Pentapetalae</taxon>
        <taxon>asterids</taxon>
        <taxon>lamiids</taxon>
        <taxon>Gentianales</taxon>
        <taxon>Rubiaceae</taxon>
        <taxon>Ixoroideae</taxon>
        <taxon>Gardenieae complex</taxon>
        <taxon>Bertiereae - Coffeeae clade</taxon>
        <taxon>Coffeeae</taxon>
        <taxon>Coffea</taxon>
    </lineage>
</organism>
<protein>
    <submittedName>
        <fullName evidence="17 18 19">Late blight resistance protein homolog R1A-10</fullName>
    </submittedName>
</protein>
<name>A0A6P6THK2_COFAR</name>
<dbReference type="Pfam" id="PF23559">
    <property type="entry name" value="WHD_DRP"/>
    <property type="match status" value="1"/>
</dbReference>